<reference evidence="12 13" key="1">
    <citation type="journal article" date="2011" name="Nature">
        <title>A high-resolution map of human evolutionary constraint using 29 mammals.</title>
        <authorList>
            <person name="Lindblad-Toh K."/>
            <person name="Garber M."/>
            <person name="Zuk O."/>
            <person name="Lin M.F."/>
            <person name="Parker B.J."/>
            <person name="Washietl S."/>
            <person name="Kheradpour P."/>
            <person name="Ernst J."/>
            <person name="Jordan G."/>
            <person name="Mauceli E."/>
            <person name="Ward L.D."/>
            <person name="Lowe C.B."/>
            <person name="Holloway A.K."/>
            <person name="Clamp M."/>
            <person name="Gnerre S."/>
            <person name="Alfoldi J."/>
            <person name="Beal K."/>
            <person name="Chang J."/>
            <person name="Clawson H."/>
            <person name="Cuff J."/>
            <person name="Di Palma F."/>
            <person name="Fitzgerald S."/>
            <person name="Flicek P."/>
            <person name="Guttman M."/>
            <person name="Hubisz M.J."/>
            <person name="Jaffe D.B."/>
            <person name="Jungreis I."/>
            <person name="Kent W.J."/>
            <person name="Kostka D."/>
            <person name="Lara M."/>
            <person name="Martins A.L."/>
            <person name="Massingham T."/>
            <person name="Moltke I."/>
            <person name="Raney B.J."/>
            <person name="Rasmussen M.D."/>
            <person name="Robinson J."/>
            <person name="Stark A."/>
            <person name="Vilella A.J."/>
            <person name="Wen J."/>
            <person name="Xie X."/>
            <person name="Zody M.C."/>
            <person name="Baldwin J."/>
            <person name="Bloom T."/>
            <person name="Chin C.W."/>
            <person name="Heiman D."/>
            <person name="Nicol R."/>
            <person name="Nusbaum C."/>
            <person name="Young S."/>
            <person name="Wilkinson J."/>
            <person name="Worley K.C."/>
            <person name="Kovar C.L."/>
            <person name="Muzny D.M."/>
            <person name="Gibbs R.A."/>
            <person name="Cree A."/>
            <person name="Dihn H.H."/>
            <person name="Fowler G."/>
            <person name="Jhangiani S."/>
            <person name="Joshi V."/>
            <person name="Lee S."/>
            <person name="Lewis L.R."/>
            <person name="Nazareth L.V."/>
            <person name="Okwuonu G."/>
            <person name="Santibanez J."/>
            <person name="Warren W.C."/>
            <person name="Mardis E.R."/>
            <person name="Weinstock G.M."/>
            <person name="Wilson R.K."/>
            <person name="Delehaunty K."/>
            <person name="Dooling D."/>
            <person name="Fronik C."/>
            <person name="Fulton L."/>
            <person name="Fulton B."/>
            <person name="Graves T."/>
            <person name="Minx P."/>
            <person name="Sodergren E."/>
            <person name="Birney E."/>
            <person name="Margulies E.H."/>
            <person name="Herrero J."/>
            <person name="Green E.D."/>
            <person name="Haussler D."/>
            <person name="Siepel A."/>
            <person name="Goldman N."/>
            <person name="Pollard K.S."/>
            <person name="Pedersen J.S."/>
            <person name="Lander E.S."/>
            <person name="Kellis M."/>
        </authorList>
    </citation>
    <scope>NUCLEOTIDE SEQUENCE [LARGE SCALE GENOMIC DNA]</scope>
    <source>
        <strain evidence="12 13">Thorbecke inbred</strain>
    </source>
</reference>
<dbReference type="FunFam" id="3.30.160.60:FF:000085">
    <property type="entry name" value="Snail zinc finger protein"/>
    <property type="match status" value="1"/>
</dbReference>
<dbReference type="STRING" id="9986.ENSOCUP00000048013"/>
<comment type="similarity">
    <text evidence="8">Belongs to the snail C2H2-type zinc-finger protein family.</text>
</comment>
<organism evidence="12 13">
    <name type="scientific">Oryctolagus cuniculus</name>
    <name type="common">Rabbit</name>
    <dbReference type="NCBI Taxonomy" id="9986"/>
    <lineage>
        <taxon>Eukaryota</taxon>
        <taxon>Metazoa</taxon>
        <taxon>Chordata</taxon>
        <taxon>Craniata</taxon>
        <taxon>Vertebrata</taxon>
        <taxon>Euteleostomi</taxon>
        <taxon>Mammalia</taxon>
        <taxon>Eutheria</taxon>
        <taxon>Euarchontoglires</taxon>
        <taxon>Glires</taxon>
        <taxon>Lagomorpha</taxon>
        <taxon>Leporidae</taxon>
        <taxon>Oryctolagus</taxon>
    </lineage>
</organism>
<keyword evidence="6" id="KW-0238">DNA-binding</keyword>
<dbReference type="GeneID" id="100352102"/>
<dbReference type="InterPro" id="IPR036236">
    <property type="entry name" value="Znf_C2H2_sf"/>
</dbReference>
<reference evidence="12" key="2">
    <citation type="submission" date="2025-08" db="UniProtKB">
        <authorList>
            <consortium name="Ensembl"/>
        </authorList>
    </citation>
    <scope>IDENTIFICATION</scope>
    <source>
        <strain evidence="12">Thorbecke</strain>
    </source>
</reference>
<evidence type="ECO:0000256" key="2">
    <source>
        <dbReference type="ARBA" id="ARBA00022723"/>
    </source>
</evidence>
<keyword evidence="13" id="KW-1185">Reference proteome</keyword>
<dbReference type="Ensembl" id="ENSOCUT00000047353.1">
    <property type="protein sequence ID" value="ENSOCUP00000048013.1"/>
    <property type="gene ID" value="ENSOCUG00000035244.1"/>
</dbReference>
<evidence type="ECO:0000256" key="6">
    <source>
        <dbReference type="ARBA" id="ARBA00023125"/>
    </source>
</evidence>
<dbReference type="FunFam" id="3.30.160.60:FF:000207">
    <property type="entry name" value="zinc finger protein SNAI2"/>
    <property type="match status" value="1"/>
</dbReference>
<dbReference type="KEGG" id="ocu:100352102"/>
<keyword evidence="7" id="KW-0539">Nucleus</keyword>
<name>A0A5F9DR21_RABIT</name>
<feature type="domain" description="C2H2-type" evidence="11">
    <location>
        <begin position="199"/>
        <end position="226"/>
    </location>
</feature>
<dbReference type="PANTHER" id="PTHR24388:SF37">
    <property type="entry name" value="ZINC FINGER PROTEIN SNAI1"/>
    <property type="match status" value="1"/>
</dbReference>
<feature type="domain" description="C2H2-type" evidence="11">
    <location>
        <begin position="227"/>
        <end position="256"/>
    </location>
</feature>
<dbReference type="GO" id="GO:0005634">
    <property type="term" value="C:nucleus"/>
    <property type="evidence" value="ECO:0007669"/>
    <property type="project" value="UniProtKB-SubCell"/>
</dbReference>
<reference evidence="12" key="3">
    <citation type="submission" date="2025-09" db="UniProtKB">
        <authorList>
            <consortium name="Ensembl"/>
        </authorList>
    </citation>
    <scope>IDENTIFICATION</scope>
    <source>
        <strain evidence="12">Thorbecke</strain>
    </source>
</reference>
<dbReference type="Gene3D" id="3.30.160.60">
    <property type="entry name" value="Classic Zinc Finger"/>
    <property type="match status" value="3"/>
</dbReference>
<dbReference type="InParanoid" id="A0A5F9DR21"/>
<keyword evidence="3" id="KW-0677">Repeat</keyword>
<dbReference type="GeneTree" id="ENSGT00940000154681"/>
<dbReference type="PROSITE" id="PS00028">
    <property type="entry name" value="ZINC_FINGER_C2H2_1"/>
    <property type="match status" value="2"/>
</dbReference>
<dbReference type="InterPro" id="IPR013087">
    <property type="entry name" value="Znf_C2H2_type"/>
</dbReference>
<keyword evidence="4 9" id="KW-0863">Zinc-finger</keyword>
<evidence type="ECO:0000259" key="11">
    <source>
        <dbReference type="PROSITE" id="PS50157"/>
    </source>
</evidence>
<dbReference type="InterPro" id="IPR050527">
    <property type="entry name" value="Snail/Krueppel_Znf"/>
</dbReference>
<evidence type="ECO:0000256" key="7">
    <source>
        <dbReference type="ARBA" id="ARBA00023242"/>
    </source>
</evidence>
<keyword evidence="5" id="KW-0862">Zinc</keyword>
<dbReference type="RefSeq" id="XP_008270173.1">
    <property type="nucleotide sequence ID" value="XM_008271951.4"/>
</dbReference>
<dbReference type="GO" id="GO:0001227">
    <property type="term" value="F:DNA-binding transcription repressor activity, RNA polymerase II-specific"/>
    <property type="evidence" value="ECO:0007669"/>
    <property type="project" value="TreeGrafter"/>
</dbReference>
<evidence type="ECO:0000256" key="8">
    <source>
        <dbReference type="ARBA" id="ARBA00037948"/>
    </source>
</evidence>
<dbReference type="GO" id="GO:0000978">
    <property type="term" value="F:RNA polymerase II cis-regulatory region sequence-specific DNA binding"/>
    <property type="evidence" value="ECO:0007669"/>
    <property type="project" value="TreeGrafter"/>
</dbReference>
<evidence type="ECO:0000256" key="9">
    <source>
        <dbReference type="PROSITE-ProRule" id="PRU00042"/>
    </source>
</evidence>
<feature type="region of interest" description="Disordered" evidence="10">
    <location>
        <begin position="91"/>
        <end position="142"/>
    </location>
</feature>
<protein>
    <recommendedName>
        <fullName evidence="11">C2H2-type domain-containing protein</fullName>
    </recommendedName>
</protein>
<evidence type="ECO:0000256" key="5">
    <source>
        <dbReference type="ARBA" id="ARBA00022833"/>
    </source>
</evidence>
<dbReference type="SMR" id="A0A5F9DR21"/>
<comment type="subcellular location">
    <subcellularLocation>
        <location evidence="1">Nucleus</location>
    </subcellularLocation>
</comment>
<dbReference type="Bgee" id="ENSOCUG00000035244">
    <property type="expression patterns" value="Expressed in testis"/>
</dbReference>
<evidence type="ECO:0000313" key="12">
    <source>
        <dbReference type="Ensembl" id="ENSOCUP00000048013.1"/>
    </source>
</evidence>
<gene>
    <name evidence="12" type="primary">LOC100352102</name>
</gene>
<dbReference type="PROSITE" id="PS50157">
    <property type="entry name" value="ZINC_FINGER_C2H2_2"/>
    <property type="match status" value="3"/>
</dbReference>
<feature type="region of interest" description="Disordered" evidence="10">
    <location>
        <begin position="1"/>
        <end position="26"/>
    </location>
</feature>
<evidence type="ECO:0000256" key="3">
    <source>
        <dbReference type="ARBA" id="ARBA00022737"/>
    </source>
</evidence>
<dbReference type="FunFam" id="3.30.160.60:FF:000942">
    <property type="entry name" value="Snail zinc finger protein"/>
    <property type="match status" value="1"/>
</dbReference>
<feature type="domain" description="C2H2-type" evidence="11">
    <location>
        <begin position="171"/>
        <end position="198"/>
    </location>
</feature>
<evidence type="ECO:0000313" key="13">
    <source>
        <dbReference type="Proteomes" id="UP000001811"/>
    </source>
</evidence>
<feature type="compositionally biased region" description="Low complexity" evidence="10">
    <location>
        <begin position="98"/>
        <end position="116"/>
    </location>
</feature>
<evidence type="ECO:0000256" key="1">
    <source>
        <dbReference type="ARBA" id="ARBA00004123"/>
    </source>
</evidence>
<sequence>MPRSFLVRRPPGCRPKPDYSQLPDSHSAAVASLGPCDPAHLRAALPAPALLNPSASLPTLIWDSLMASQATLLGPASPQPPERPAAGLTTLSEERSLPSRAPSSSPSTAASLETEACAATPASGLLPVQPGRQWAAKDPQPRKALGCKDYNREYGSLGALQGHSRSHALPTVCGTCGKAFSRPWLLQGHVRTHTGEKPFSCSHCSRAFADRSNLRAHLQTHLAVKKYPCERCSRTFSRMSLLHKHQHSSSCSGDGR</sequence>
<accession>A0A5F9DR21</accession>
<dbReference type="EMBL" id="AAGW02048946">
    <property type="status" value="NOT_ANNOTATED_CDS"/>
    <property type="molecule type" value="Genomic_DNA"/>
</dbReference>
<dbReference type="PANTHER" id="PTHR24388">
    <property type="entry name" value="ZINC FINGER PROTEIN"/>
    <property type="match status" value="1"/>
</dbReference>
<proteinExistence type="inferred from homology"/>
<dbReference type="Pfam" id="PF00096">
    <property type="entry name" value="zf-C2H2"/>
    <property type="match status" value="2"/>
</dbReference>
<dbReference type="GO" id="GO:0008270">
    <property type="term" value="F:zinc ion binding"/>
    <property type="evidence" value="ECO:0007669"/>
    <property type="project" value="UniProtKB-KW"/>
</dbReference>
<dbReference type="AlphaFoldDB" id="A0A5F9DR21"/>
<dbReference type="SMART" id="SM00355">
    <property type="entry name" value="ZnF_C2H2"/>
    <property type="match status" value="4"/>
</dbReference>
<dbReference type="OrthoDB" id="5428132at2759"/>
<evidence type="ECO:0000256" key="10">
    <source>
        <dbReference type="SAM" id="MobiDB-lite"/>
    </source>
</evidence>
<dbReference type="SUPFAM" id="SSF57667">
    <property type="entry name" value="beta-beta-alpha zinc fingers"/>
    <property type="match status" value="2"/>
</dbReference>
<dbReference type="Proteomes" id="UP000001811">
    <property type="component" value="Chromosome 20"/>
</dbReference>
<evidence type="ECO:0000256" key="4">
    <source>
        <dbReference type="ARBA" id="ARBA00022771"/>
    </source>
</evidence>
<keyword evidence="2" id="KW-0479">Metal-binding</keyword>